<protein>
    <submittedName>
        <fullName evidence="2">Uncharacterized protein</fullName>
    </submittedName>
</protein>
<dbReference type="AlphaFoldDB" id="A0A833VHW4"/>
<evidence type="ECO:0000256" key="1">
    <source>
        <dbReference type="SAM" id="MobiDB-lite"/>
    </source>
</evidence>
<keyword evidence="3" id="KW-1185">Reference proteome</keyword>
<name>A0A833VHW4_9POAL</name>
<accession>A0A833VHW4</accession>
<proteinExistence type="predicted"/>
<evidence type="ECO:0000313" key="3">
    <source>
        <dbReference type="Proteomes" id="UP000623129"/>
    </source>
</evidence>
<dbReference type="EMBL" id="SWLB01000021">
    <property type="protein sequence ID" value="KAF3324599.1"/>
    <property type="molecule type" value="Genomic_DNA"/>
</dbReference>
<dbReference type="PANTHER" id="PTHR34371:SF6">
    <property type="entry name" value="MEMBRANE-ASSOCIATED KINASE REGULATOR 6"/>
    <property type="match status" value="1"/>
</dbReference>
<feature type="region of interest" description="Disordered" evidence="1">
    <location>
        <begin position="1"/>
        <end position="66"/>
    </location>
</feature>
<sequence>MANHKLSFHTPSSLRWDPPGSATPPPQKPGSVPFLWEEKPGMPKKNTSLFKPFSDVTPADSTGPLSVRSLELPPRLVAKMKAMQMQRHVDLVSPTTVLDEPGLANPGPTRVHVACHSFSYYREGKKKAKRQNEAWFWPKRKNPKGKKLGEELMMPTPKLSRNRSLTSVSDSHHSSHFWASIRENFKQVVSWRK</sequence>
<dbReference type="Pfam" id="PF05097">
    <property type="entry name" value="DUF688"/>
    <property type="match status" value="1"/>
</dbReference>
<evidence type="ECO:0000313" key="2">
    <source>
        <dbReference type="EMBL" id="KAF3324599.1"/>
    </source>
</evidence>
<organism evidence="2 3">
    <name type="scientific">Carex littledalei</name>
    <dbReference type="NCBI Taxonomy" id="544730"/>
    <lineage>
        <taxon>Eukaryota</taxon>
        <taxon>Viridiplantae</taxon>
        <taxon>Streptophyta</taxon>
        <taxon>Embryophyta</taxon>
        <taxon>Tracheophyta</taxon>
        <taxon>Spermatophyta</taxon>
        <taxon>Magnoliopsida</taxon>
        <taxon>Liliopsida</taxon>
        <taxon>Poales</taxon>
        <taxon>Cyperaceae</taxon>
        <taxon>Cyperoideae</taxon>
        <taxon>Cariceae</taxon>
        <taxon>Carex</taxon>
        <taxon>Carex subgen. Euthyceras</taxon>
    </lineage>
</organism>
<dbReference type="PANTHER" id="PTHR34371">
    <property type="entry name" value="OS01G0551000 PROTEIN"/>
    <property type="match status" value="1"/>
</dbReference>
<dbReference type="Proteomes" id="UP000623129">
    <property type="component" value="Unassembled WGS sequence"/>
</dbReference>
<reference evidence="2" key="1">
    <citation type="submission" date="2020-01" db="EMBL/GenBank/DDBJ databases">
        <title>Genome sequence of Kobresia littledalei, the first chromosome-level genome in the family Cyperaceae.</title>
        <authorList>
            <person name="Qu G."/>
        </authorList>
    </citation>
    <scope>NUCLEOTIDE SEQUENCE</scope>
    <source>
        <strain evidence="2">C.B.Clarke</strain>
        <tissue evidence="2">Leaf</tissue>
    </source>
</reference>
<dbReference type="OrthoDB" id="1934555at2759"/>
<gene>
    <name evidence="2" type="ORF">FCM35_KLT10756</name>
</gene>
<dbReference type="InterPro" id="IPR007789">
    <property type="entry name" value="DUF688"/>
</dbReference>
<comment type="caution">
    <text evidence="2">The sequence shown here is derived from an EMBL/GenBank/DDBJ whole genome shotgun (WGS) entry which is preliminary data.</text>
</comment>